<keyword evidence="2" id="KW-1185">Reference proteome</keyword>
<dbReference type="InterPro" id="IPR009050">
    <property type="entry name" value="Globin-like_sf"/>
</dbReference>
<gene>
    <name evidence="1" type="ORF">BES08_27455</name>
</gene>
<keyword evidence="1" id="KW-0614">Plasmid</keyword>
<geneLocation type="plasmid" evidence="1 2">
    <name>pSA2</name>
</geneLocation>
<name>A0A1D8AFU1_9SPHN</name>
<dbReference type="GO" id="GO:0019825">
    <property type="term" value="F:oxygen binding"/>
    <property type="evidence" value="ECO:0007669"/>
    <property type="project" value="InterPro"/>
</dbReference>
<dbReference type="KEGG" id="nre:BES08_27455"/>
<dbReference type="AlphaFoldDB" id="A0A1D8AFU1"/>
<dbReference type="Proteomes" id="UP000094626">
    <property type="component" value="Plasmid pSA2"/>
</dbReference>
<dbReference type="CDD" id="cd08916">
    <property type="entry name" value="TrHb3_P"/>
    <property type="match status" value="1"/>
</dbReference>
<dbReference type="SUPFAM" id="SSF46458">
    <property type="entry name" value="Globin-like"/>
    <property type="match status" value="1"/>
</dbReference>
<evidence type="ECO:0000313" key="2">
    <source>
        <dbReference type="Proteomes" id="UP000094626"/>
    </source>
</evidence>
<sequence length="148" mass="16599">MDGVSKIREEDLLPLVEEFYARIRADPELGPIFNDAIDDWPEHLGKLAAFWSSVMLTSGRYKGQPVPAHLKHKARITPALFERWLALWVQTTNDMMTSEAAAALQAKARRIAESLQLAMFFQLEGRGAATGTRAKQADAPERRVQAHD</sequence>
<dbReference type="EMBL" id="CP017077">
    <property type="protein sequence ID" value="AOR80977.1"/>
    <property type="molecule type" value="Genomic_DNA"/>
</dbReference>
<dbReference type="GO" id="GO:0020037">
    <property type="term" value="F:heme binding"/>
    <property type="evidence" value="ECO:0007669"/>
    <property type="project" value="InterPro"/>
</dbReference>
<organism evidence="1 2">
    <name type="scientific">Novosphingobium resinovorum</name>
    <dbReference type="NCBI Taxonomy" id="158500"/>
    <lineage>
        <taxon>Bacteria</taxon>
        <taxon>Pseudomonadati</taxon>
        <taxon>Pseudomonadota</taxon>
        <taxon>Alphaproteobacteria</taxon>
        <taxon>Sphingomonadales</taxon>
        <taxon>Sphingomonadaceae</taxon>
        <taxon>Novosphingobium</taxon>
    </lineage>
</organism>
<accession>A0A1D8AFU1</accession>
<evidence type="ECO:0000313" key="1">
    <source>
        <dbReference type="EMBL" id="AOR80977.1"/>
    </source>
</evidence>
<protein>
    <submittedName>
        <fullName evidence="1">Preprotein translocase subunit TatC</fullName>
    </submittedName>
</protein>
<reference evidence="2" key="1">
    <citation type="journal article" date="2017" name="J. Biotechnol.">
        <title>Complete genome sequence of Novosphingobium resinovorum SA1, a versatile xenobiotic-degrading bacterium capable of utilizing sulfanilic acid.</title>
        <authorList>
            <person name="Hegedus B."/>
            <person name="Kos P.B."/>
            <person name="Balint B."/>
            <person name="Maroti G."/>
            <person name="Gan H.M."/>
            <person name="Perei K."/>
            <person name="Rakhely G."/>
        </authorList>
    </citation>
    <scope>NUCLEOTIDE SEQUENCE [LARGE SCALE GENOMIC DNA]</scope>
    <source>
        <strain evidence="2">SA1</strain>
    </source>
</reference>
<dbReference type="Gene3D" id="1.10.490.10">
    <property type="entry name" value="Globins"/>
    <property type="match status" value="1"/>
</dbReference>
<proteinExistence type="predicted"/>
<dbReference type="InterPro" id="IPR012292">
    <property type="entry name" value="Globin/Proto"/>
</dbReference>